<dbReference type="EMBL" id="JBFSEQ010000006">
    <property type="protein sequence ID" value="KAL2775280.1"/>
    <property type="molecule type" value="Genomic_DNA"/>
</dbReference>
<dbReference type="Proteomes" id="UP001610411">
    <property type="component" value="Unassembled WGS sequence"/>
</dbReference>
<evidence type="ECO:0000256" key="1">
    <source>
        <dbReference type="SAM" id="MobiDB-lite"/>
    </source>
</evidence>
<dbReference type="AlphaFoldDB" id="A0ABD2E8E4"/>
<proteinExistence type="predicted"/>
<dbReference type="PANTHER" id="PTHR22234">
    <property type="entry name" value="TESTIS SPERMATOCYTE APOPTOSIS-RELATED GENE 1 PROTEIN"/>
    <property type="match status" value="1"/>
</dbReference>
<organism evidence="2 3">
    <name type="scientific">Daubentonia madagascariensis</name>
    <name type="common">Aye-aye</name>
    <name type="synonym">Sciurus madagascariensis</name>
    <dbReference type="NCBI Taxonomy" id="31869"/>
    <lineage>
        <taxon>Eukaryota</taxon>
        <taxon>Metazoa</taxon>
        <taxon>Chordata</taxon>
        <taxon>Craniata</taxon>
        <taxon>Vertebrata</taxon>
        <taxon>Euteleostomi</taxon>
        <taxon>Mammalia</taxon>
        <taxon>Eutheria</taxon>
        <taxon>Euarchontoglires</taxon>
        <taxon>Primates</taxon>
        <taxon>Strepsirrhini</taxon>
        <taxon>Chiromyiformes</taxon>
        <taxon>Daubentoniidae</taxon>
        <taxon>Daubentonia</taxon>
    </lineage>
</organism>
<reference evidence="2 3" key="1">
    <citation type="journal article" date="2024" name="G3 (Bethesda)">
        <title>A hybrid genome assembly of the endangered aye-aye (Daubentonia madagascariensis).</title>
        <authorList>
            <person name="Versoza C.J."/>
            <person name="Pfeifer S.P."/>
        </authorList>
    </citation>
    <scope>NUCLEOTIDE SEQUENCE [LARGE SCALE GENOMIC DNA]</scope>
    <source>
        <strain evidence="2">6821</strain>
    </source>
</reference>
<sequence length="190" mass="20693">MKKVKKKRPEARRRRDSTSQRAISDSTSQQPSPESTSQQPSSESTPQPSPESTPQQPSLETTPQQPVSQALPASETHHSSGGLSPEADTKAAPQSRKTGPQKHASPHSCSCAACPGSSTCWRRLGLCHSRIFDVLLPRDWHIVPGRGLPNLLTFYRRPTRKLSSHHNSRPARPRDCCCGSGGPGSCLLHH</sequence>
<feature type="compositionally biased region" description="Polar residues" evidence="1">
    <location>
        <begin position="59"/>
        <end position="68"/>
    </location>
</feature>
<evidence type="ECO:0000313" key="2">
    <source>
        <dbReference type="EMBL" id="KAL2775280.1"/>
    </source>
</evidence>
<dbReference type="PANTHER" id="PTHR22234:SF0">
    <property type="entry name" value="SPERMATOGENESIS-ASSOCIATED PROTEIN 3"/>
    <property type="match status" value="1"/>
</dbReference>
<feature type="region of interest" description="Disordered" evidence="1">
    <location>
        <begin position="1"/>
        <end position="109"/>
    </location>
</feature>
<evidence type="ECO:0000313" key="3">
    <source>
        <dbReference type="Proteomes" id="UP001610411"/>
    </source>
</evidence>
<protein>
    <submittedName>
        <fullName evidence="2">Spermatogenesis-associated protein 3</fullName>
    </submittedName>
</protein>
<gene>
    <name evidence="2" type="ORF">WCI35_018370</name>
</gene>
<feature type="compositionally biased region" description="Basic residues" evidence="1">
    <location>
        <begin position="1"/>
        <end position="15"/>
    </location>
</feature>
<dbReference type="Pfam" id="PF15662">
    <property type="entry name" value="SPATA3"/>
    <property type="match status" value="1"/>
</dbReference>
<name>A0ABD2E8E4_DAUMA</name>
<dbReference type="InterPro" id="IPR026717">
    <property type="entry name" value="SPATA3"/>
</dbReference>
<keyword evidence="3" id="KW-1185">Reference proteome</keyword>
<feature type="compositionally biased region" description="Low complexity" evidence="1">
    <location>
        <begin position="26"/>
        <end position="58"/>
    </location>
</feature>
<comment type="caution">
    <text evidence="2">The sequence shown here is derived from an EMBL/GenBank/DDBJ whole genome shotgun (WGS) entry which is preliminary data.</text>
</comment>
<accession>A0ABD2E8E4</accession>